<proteinExistence type="predicted"/>
<dbReference type="RefSeq" id="WP_136933343.1">
    <property type="nucleotide sequence ID" value="NZ_SSMQ01000047.1"/>
</dbReference>
<evidence type="ECO:0000313" key="2">
    <source>
        <dbReference type="Proteomes" id="UP000309215"/>
    </source>
</evidence>
<name>A0A4V5PMF6_9BACT</name>
<organism evidence="1 2">
    <name type="scientific">Polyangium fumosum</name>
    <dbReference type="NCBI Taxonomy" id="889272"/>
    <lineage>
        <taxon>Bacteria</taxon>
        <taxon>Pseudomonadati</taxon>
        <taxon>Myxococcota</taxon>
        <taxon>Polyangia</taxon>
        <taxon>Polyangiales</taxon>
        <taxon>Polyangiaceae</taxon>
        <taxon>Polyangium</taxon>
    </lineage>
</organism>
<keyword evidence="2" id="KW-1185">Reference proteome</keyword>
<dbReference type="EMBL" id="SSMQ01000047">
    <property type="protein sequence ID" value="TKD00416.1"/>
    <property type="molecule type" value="Genomic_DNA"/>
</dbReference>
<evidence type="ECO:0000313" key="1">
    <source>
        <dbReference type="EMBL" id="TKD00416.1"/>
    </source>
</evidence>
<dbReference type="Proteomes" id="UP000309215">
    <property type="component" value="Unassembled WGS sequence"/>
</dbReference>
<gene>
    <name evidence="1" type="ORF">E8A74_34545</name>
</gene>
<comment type="caution">
    <text evidence="1">The sequence shown here is derived from an EMBL/GenBank/DDBJ whole genome shotgun (WGS) entry which is preliminary data.</text>
</comment>
<reference evidence="1 2" key="1">
    <citation type="submission" date="2019-04" db="EMBL/GenBank/DDBJ databases">
        <authorList>
            <person name="Li Y."/>
            <person name="Wang J."/>
        </authorList>
    </citation>
    <scope>NUCLEOTIDE SEQUENCE [LARGE SCALE GENOMIC DNA]</scope>
    <source>
        <strain evidence="1 2">DSM 14668</strain>
    </source>
</reference>
<accession>A0A4V5PMF6</accession>
<protein>
    <submittedName>
        <fullName evidence="1">Uncharacterized protein</fullName>
    </submittedName>
</protein>
<sequence>MSARVFVALCALLVCEVSAYLTIALLAVRGVLDGSQLFALLGVVVGLSRRVWLRALDLREPPGPPSSVRARRSPSSADAAPLARVIAWRGWTYLPGPLLLLLCLLTHKVPGRAV</sequence>
<dbReference type="AlphaFoldDB" id="A0A4V5PMF6"/>